<keyword evidence="6" id="KW-1133">Transmembrane helix</keyword>
<accession>A0A0R0IJY0</accession>
<reference evidence="8 9" key="1">
    <citation type="journal article" date="2010" name="Nature">
        <title>Genome sequence of the palaeopolyploid soybean.</title>
        <authorList>
            <person name="Schmutz J."/>
            <person name="Cannon S.B."/>
            <person name="Schlueter J."/>
            <person name="Ma J."/>
            <person name="Mitros T."/>
            <person name="Nelson W."/>
            <person name="Hyten D.L."/>
            <person name="Song Q."/>
            <person name="Thelen J.J."/>
            <person name="Cheng J."/>
            <person name="Xu D."/>
            <person name="Hellsten U."/>
            <person name="May G.D."/>
            <person name="Yu Y."/>
            <person name="Sakurai T."/>
            <person name="Umezawa T."/>
            <person name="Bhattacharyya M.K."/>
            <person name="Sandhu D."/>
            <person name="Valliyodan B."/>
            <person name="Lindquist E."/>
            <person name="Peto M."/>
            <person name="Grant D."/>
            <person name="Shu S."/>
            <person name="Goodstein D."/>
            <person name="Barry K."/>
            <person name="Futrell-Griggs M."/>
            <person name="Abernathy B."/>
            <person name="Du J."/>
            <person name="Tian Z."/>
            <person name="Zhu L."/>
            <person name="Gill N."/>
            <person name="Joshi T."/>
            <person name="Libault M."/>
            <person name="Sethuraman A."/>
            <person name="Zhang X.-C."/>
            <person name="Shinozaki K."/>
            <person name="Nguyen H.T."/>
            <person name="Wing R.A."/>
            <person name="Cregan P."/>
            <person name="Specht J."/>
            <person name="Grimwood J."/>
            <person name="Rokhsar D."/>
            <person name="Stacey G."/>
            <person name="Shoemaker R.C."/>
            <person name="Jackson S.A."/>
        </authorList>
    </citation>
    <scope>NUCLEOTIDE SEQUENCE</scope>
    <source>
        <strain evidence="9">cv. Williams 82</strain>
        <tissue evidence="8">Callus</tissue>
    </source>
</reference>
<evidence type="ECO:0000256" key="1">
    <source>
        <dbReference type="ARBA" id="ARBA00004323"/>
    </source>
</evidence>
<dbReference type="GO" id="GO:0016757">
    <property type="term" value="F:glycosyltransferase activity"/>
    <property type="evidence" value="ECO:0007669"/>
    <property type="project" value="UniProtKB-KW"/>
</dbReference>
<dbReference type="InterPro" id="IPR040911">
    <property type="entry name" value="Exostosin_GT47"/>
</dbReference>
<evidence type="ECO:0000256" key="6">
    <source>
        <dbReference type="SAM" id="Phobius"/>
    </source>
</evidence>
<reference evidence="9" key="2">
    <citation type="submission" date="2018-02" db="UniProtKB">
        <authorList>
            <consortium name="EnsemblPlants"/>
        </authorList>
    </citation>
    <scope>IDENTIFICATION</scope>
    <source>
        <strain evidence="9">Williams 82</strain>
    </source>
</reference>
<evidence type="ECO:0000256" key="5">
    <source>
        <dbReference type="ARBA" id="ARBA00023034"/>
    </source>
</evidence>
<evidence type="ECO:0000256" key="4">
    <source>
        <dbReference type="ARBA" id="ARBA00022968"/>
    </source>
</evidence>
<dbReference type="GeneID" id="100817069"/>
<dbReference type="OrthoDB" id="1924787at2759"/>
<dbReference type="PANTHER" id="PTHR11062">
    <property type="entry name" value="EXOSTOSIN HEPARAN SULFATE GLYCOSYLTRANSFERASE -RELATED"/>
    <property type="match status" value="1"/>
</dbReference>
<comment type="subcellular location">
    <subcellularLocation>
        <location evidence="1">Golgi apparatus membrane</location>
        <topology evidence="1">Single-pass type II membrane protein</topology>
    </subcellularLocation>
</comment>
<dbReference type="Proteomes" id="UP000008827">
    <property type="component" value="Chromosome 8"/>
</dbReference>
<keyword evidence="5" id="KW-0333">Golgi apparatus</keyword>
<evidence type="ECO:0000256" key="3">
    <source>
        <dbReference type="ARBA" id="ARBA00022676"/>
    </source>
</evidence>
<dbReference type="ExpressionAtlas" id="A0A0R0IJY0">
    <property type="expression patterns" value="baseline and differential"/>
</dbReference>
<keyword evidence="6" id="KW-0472">Membrane</keyword>
<dbReference type="Gramene" id="KRH42663">
    <property type="protein sequence ID" value="KRH42663"/>
    <property type="gene ID" value="GLYMA_08G103800"/>
</dbReference>
<evidence type="ECO:0000313" key="8">
    <source>
        <dbReference type="EMBL" id="KRH42663.1"/>
    </source>
</evidence>
<gene>
    <name evidence="9" type="primary">LOC100817069</name>
    <name evidence="8" type="ORF">GLYMA_08G103800</name>
</gene>
<keyword evidence="4" id="KW-0735">Signal-anchor</keyword>
<keyword evidence="6" id="KW-0812">Transmembrane</keyword>
<dbReference type="RefSeq" id="XP_006585114.1">
    <property type="nucleotide sequence ID" value="XM_006585051.4"/>
</dbReference>
<feature type="domain" description="Exostosin GT47" evidence="7">
    <location>
        <begin position="239"/>
        <end position="362"/>
    </location>
</feature>
<keyword evidence="10" id="KW-1185">Reference proteome</keyword>
<dbReference type="PANTHER" id="PTHR11062:SF48">
    <property type="entry name" value="OJ1485_B09.5 PROTEIN"/>
    <property type="match status" value="1"/>
</dbReference>
<proteinExistence type="inferred from homology"/>
<dbReference type="GO" id="GO:0000139">
    <property type="term" value="C:Golgi membrane"/>
    <property type="evidence" value="ECO:0007669"/>
    <property type="project" value="UniProtKB-SubCell"/>
</dbReference>
<reference evidence="8" key="3">
    <citation type="submission" date="2018-07" db="EMBL/GenBank/DDBJ databases">
        <title>WGS assembly of Glycine max.</title>
        <authorList>
            <person name="Schmutz J."/>
            <person name="Cannon S."/>
            <person name="Schlueter J."/>
            <person name="Ma J."/>
            <person name="Mitros T."/>
            <person name="Nelson W."/>
            <person name="Hyten D."/>
            <person name="Song Q."/>
            <person name="Thelen J."/>
            <person name="Cheng J."/>
            <person name="Xu D."/>
            <person name="Hellsten U."/>
            <person name="May G."/>
            <person name="Yu Y."/>
            <person name="Sakurai T."/>
            <person name="Umezawa T."/>
            <person name="Bhattacharyya M."/>
            <person name="Sandhu D."/>
            <person name="Valliyodan B."/>
            <person name="Lindquist E."/>
            <person name="Peto M."/>
            <person name="Grant D."/>
            <person name="Shu S."/>
            <person name="Goodstein D."/>
            <person name="Barry K."/>
            <person name="Futrell-Griggs M."/>
            <person name="Abernathy B."/>
            <person name="Du J."/>
            <person name="Tian Z."/>
            <person name="Zhu L."/>
            <person name="Gill N."/>
            <person name="Joshi T."/>
            <person name="Libault M."/>
            <person name="Sethuraman A."/>
            <person name="Zhang X."/>
            <person name="Shinozaki K."/>
            <person name="Nguyen H."/>
            <person name="Wing R."/>
            <person name="Cregan P."/>
            <person name="Specht J."/>
            <person name="Grimwood J."/>
            <person name="Rokhsar D."/>
            <person name="Stacey G."/>
            <person name="Shoemaker R."/>
            <person name="Jackson S."/>
        </authorList>
    </citation>
    <scope>NUCLEOTIDE SEQUENCE</scope>
    <source>
        <tissue evidence="8">Callus</tissue>
    </source>
</reference>
<feature type="transmembrane region" description="Helical" evidence="6">
    <location>
        <begin position="46"/>
        <end position="67"/>
    </location>
</feature>
<evidence type="ECO:0000259" key="7">
    <source>
        <dbReference type="Pfam" id="PF03016"/>
    </source>
</evidence>
<sequence length="433" mass="50575">MIAELRKQLETEAAEEEDNVQASIKLSLLFPKIFQKTKQEEEKTAMYGKVVLSFIFVLLLVFSYSIFIGTLDIRSYFFPRLKLPAAAPAPCAPEPPLRVFMYDLPRRFNVGMIDRRSASETPVTVEDWPAWPVNWGLKKQHSVEYWMMGSLLNAGEGREAVRVSDPELAQAFFVPFFSSLSFNTHGHTMKDPATQIDRQLQVDLMELLKKSKYWQRSGGRDHVFPMTHPNAFRFLRDDEPQDPYESRSTLLFFRGRTYRKDEGIVRVKLAKILAGYDDVHYERSVATEENIKASSKGMRSSKFCLHPAGDTPSSCRLFDAIVSHCVPVIVSDQIELPFEDDIDYSQFSVFFSFKEALQPGYMIDQLRKFPKEKWTEMWRQLKSISHHYEFEYPPKREDAVDMLWRQAKHKLPGVKLSVHRNRRLKIPDWWQRR</sequence>
<name>A0A0R0IJY0_SOYBN</name>
<organism evidence="8">
    <name type="scientific">Glycine max</name>
    <name type="common">Soybean</name>
    <name type="synonym">Glycine hispida</name>
    <dbReference type="NCBI Taxonomy" id="3847"/>
    <lineage>
        <taxon>Eukaryota</taxon>
        <taxon>Viridiplantae</taxon>
        <taxon>Streptophyta</taxon>
        <taxon>Embryophyta</taxon>
        <taxon>Tracheophyta</taxon>
        <taxon>Spermatophyta</taxon>
        <taxon>Magnoliopsida</taxon>
        <taxon>eudicotyledons</taxon>
        <taxon>Gunneridae</taxon>
        <taxon>Pentapetalae</taxon>
        <taxon>rosids</taxon>
        <taxon>fabids</taxon>
        <taxon>Fabales</taxon>
        <taxon>Fabaceae</taxon>
        <taxon>Papilionoideae</taxon>
        <taxon>50 kb inversion clade</taxon>
        <taxon>NPAAA clade</taxon>
        <taxon>indigoferoid/millettioid clade</taxon>
        <taxon>Phaseoleae</taxon>
        <taxon>Glycine</taxon>
        <taxon>Glycine subgen. Soja</taxon>
    </lineage>
</organism>
<evidence type="ECO:0000256" key="2">
    <source>
        <dbReference type="ARBA" id="ARBA00010271"/>
    </source>
</evidence>
<dbReference type="AlphaFoldDB" id="A0A0R0IJY0"/>
<comment type="similarity">
    <text evidence="2">Belongs to the glycosyltransferase 47 family.</text>
</comment>
<keyword evidence="3" id="KW-0808">Transferase</keyword>
<protein>
    <recommendedName>
        <fullName evidence="7">Exostosin GT47 domain-containing protein</fullName>
    </recommendedName>
</protein>
<dbReference type="Pfam" id="PF03016">
    <property type="entry name" value="Exostosin_GT47"/>
    <property type="match status" value="2"/>
</dbReference>
<dbReference type="EMBL" id="CM000841">
    <property type="protein sequence ID" value="KRH42663.1"/>
    <property type="molecule type" value="Genomic_DNA"/>
</dbReference>
<evidence type="ECO:0000313" key="10">
    <source>
        <dbReference type="Proteomes" id="UP000008827"/>
    </source>
</evidence>
<feature type="domain" description="Exostosin GT47" evidence="7">
    <location>
        <begin position="94"/>
        <end position="235"/>
    </location>
</feature>
<keyword evidence="3" id="KW-0328">Glycosyltransferase</keyword>
<evidence type="ECO:0000313" key="9">
    <source>
        <dbReference type="EnsemblPlants" id="KRH42663"/>
    </source>
</evidence>
<dbReference type="EnsemblPlants" id="KRH42663">
    <property type="protein sequence ID" value="KRH42663"/>
    <property type="gene ID" value="GLYMA_08G103800"/>
</dbReference>
<dbReference type="InterPro" id="IPR004263">
    <property type="entry name" value="Exostosin"/>
</dbReference>